<feature type="domain" description="Rap1a immunity protein" evidence="1">
    <location>
        <begin position="22"/>
        <end position="114"/>
    </location>
</feature>
<name>A0A7W7ZVQ8_9BACT</name>
<organism evidence="2 3">
    <name type="scientific">Granulicella mallensis</name>
    <dbReference type="NCBI Taxonomy" id="940614"/>
    <lineage>
        <taxon>Bacteria</taxon>
        <taxon>Pseudomonadati</taxon>
        <taxon>Acidobacteriota</taxon>
        <taxon>Terriglobia</taxon>
        <taxon>Terriglobales</taxon>
        <taxon>Acidobacteriaceae</taxon>
        <taxon>Granulicella</taxon>
    </lineage>
</organism>
<dbReference type="AlphaFoldDB" id="A0A7W7ZVQ8"/>
<dbReference type="RefSeq" id="WP_184259411.1">
    <property type="nucleotide sequence ID" value="NZ_JACHIO010000024.1"/>
</dbReference>
<reference evidence="2 3" key="1">
    <citation type="submission" date="2020-08" db="EMBL/GenBank/DDBJ databases">
        <title>Genomic Encyclopedia of Type Strains, Phase IV (KMG-V): Genome sequencing to study the core and pangenomes of soil and plant-associated prokaryotes.</title>
        <authorList>
            <person name="Whitman W."/>
        </authorList>
    </citation>
    <scope>NUCLEOTIDE SEQUENCE [LARGE SCALE GENOMIC DNA]</scope>
    <source>
        <strain evidence="2 3">X5P3</strain>
    </source>
</reference>
<dbReference type="Pfam" id="PF18602">
    <property type="entry name" value="Rap1a"/>
    <property type="match status" value="1"/>
</dbReference>
<comment type="caution">
    <text evidence="2">The sequence shown here is derived from an EMBL/GenBank/DDBJ whole genome shotgun (WGS) entry which is preliminary data.</text>
</comment>
<dbReference type="Gene3D" id="1.10.890.40">
    <property type="match status" value="1"/>
</dbReference>
<dbReference type="EMBL" id="JACHIO010000024">
    <property type="protein sequence ID" value="MBB5066131.1"/>
    <property type="molecule type" value="Genomic_DNA"/>
</dbReference>
<accession>A0A7W7ZVQ8</accession>
<evidence type="ECO:0000313" key="3">
    <source>
        <dbReference type="Proteomes" id="UP000584867"/>
    </source>
</evidence>
<gene>
    <name evidence="2" type="ORF">HDF15_004505</name>
</gene>
<evidence type="ECO:0000259" key="1">
    <source>
        <dbReference type="Pfam" id="PF18602"/>
    </source>
</evidence>
<sequence>MADMLAPMLAIALFAVDRPFTTGTDLVHECKNYIAMLDNTRNLDSVDLYDAGACYGYIDGITAGLTSMRVACPTDAALGTLVRVYLVYMEKHPKTLDFAASAGVYGALQEAYPCPVKK</sequence>
<dbReference type="Proteomes" id="UP000584867">
    <property type="component" value="Unassembled WGS sequence"/>
</dbReference>
<proteinExistence type="predicted"/>
<dbReference type="InterPro" id="IPR041238">
    <property type="entry name" value="Rap1a"/>
</dbReference>
<protein>
    <recommendedName>
        <fullName evidence="1">Rap1a immunity protein domain-containing protein</fullName>
    </recommendedName>
</protein>
<evidence type="ECO:0000313" key="2">
    <source>
        <dbReference type="EMBL" id="MBB5066131.1"/>
    </source>
</evidence>